<name>A0A6N6WIT1_9BURK</name>
<comment type="caution">
    <text evidence="1">The sequence shown here is derived from an EMBL/GenBank/DDBJ whole genome shotgun (WGS) entry which is preliminary data.</text>
</comment>
<dbReference type="EMBL" id="VOSW01000011">
    <property type="protein sequence ID" value="KAE8760446.1"/>
    <property type="molecule type" value="Genomic_DNA"/>
</dbReference>
<accession>A0A6N6WIT1</accession>
<dbReference type="InterPro" id="IPR006311">
    <property type="entry name" value="TAT_signal"/>
</dbReference>
<evidence type="ECO:0000313" key="2">
    <source>
        <dbReference type="Proteomes" id="UP000463700"/>
    </source>
</evidence>
<organism evidence="1 2">
    <name type="scientific">Paraburkholderia madseniana</name>
    <dbReference type="NCBI Taxonomy" id="2599607"/>
    <lineage>
        <taxon>Bacteria</taxon>
        <taxon>Pseudomonadati</taxon>
        <taxon>Pseudomonadota</taxon>
        <taxon>Betaproteobacteria</taxon>
        <taxon>Burkholderiales</taxon>
        <taxon>Burkholderiaceae</taxon>
        <taxon>Paraburkholderia</taxon>
    </lineage>
</organism>
<dbReference type="PANTHER" id="PTHR43143:SF6">
    <property type="entry name" value="BLL3016 PROTEIN"/>
    <property type="match status" value="1"/>
</dbReference>
<proteinExistence type="predicted"/>
<dbReference type="PANTHER" id="PTHR43143">
    <property type="entry name" value="METALLOPHOSPHOESTERASE, CALCINEURIN SUPERFAMILY"/>
    <property type="match status" value="1"/>
</dbReference>
<dbReference type="InterPro" id="IPR029052">
    <property type="entry name" value="Metallo-depent_PP-like"/>
</dbReference>
<dbReference type="PROSITE" id="PS51318">
    <property type="entry name" value="TAT"/>
    <property type="match status" value="1"/>
</dbReference>
<dbReference type="Gene3D" id="3.60.21.10">
    <property type="match status" value="1"/>
</dbReference>
<dbReference type="InterPro" id="IPR051918">
    <property type="entry name" value="STPP_CPPED1"/>
</dbReference>
<dbReference type="RefSeq" id="WP_154559133.1">
    <property type="nucleotide sequence ID" value="NZ_JAQQFQ010000005.1"/>
</dbReference>
<protein>
    <submittedName>
        <fullName evidence="1">Uncharacterized protein</fullName>
    </submittedName>
</protein>
<dbReference type="OrthoDB" id="9780884at2"/>
<sequence length="238" mass="25511">MSSQNPSDPSRRRALRCMAYGGLGTLFTLSGGVLTPIDLAIAQEKNGQSVDIGKPLFLQISDTHIGFNNEANPDVSGALKQTIDLVKSMPTKPALAIHTGDITRLSKAQEFDLASQLLFELPVPELHTVPGDHDATDDSTAEYFCRFGEASDNRGYYSFDHDGVHFINRQRHASLHGRGNITFHTARSTAFPQPTAGNGPGPVPLTVARDQLPRMLGVTTVSFAGHPGVAPLHDSATA</sequence>
<dbReference type="AlphaFoldDB" id="A0A6N6WIT1"/>
<reference evidence="1 2" key="1">
    <citation type="journal article" date="2020" name="Int. J. Syst. Evol. Microbiol.">
        <title>Paraburkholderia madseniana sp. nov., a phenolic acid-degrading bacterium isolated from acidic forest soil.</title>
        <authorList>
            <person name="Wilhelm R.C."/>
            <person name="Murphy S.J.L."/>
            <person name="Feriancek N.M."/>
            <person name="Karasz D.C."/>
            <person name="DeRito C.M."/>
            <person name="Newman J.D."/>
            <person name="Buckley D.H."/>
        </authorList>
    </citation>
    <scope>NUCLEOTIDE SEQUENCE [LARGE SCALE GENOMIC DNA]</scope>
    <source>
        <strain evidence="1 2">RP11</strain>
    </source>
</reference>
<dbReference type="SUPFAM" id="SSF56300">
    <property type="entry name" value="Metallo-dependent phosphatases"/>
    <property type="match status" value="1"/>
</dbReference>
<dbReference type="Proteomes" id="UP000463700">
    <property type="component" value="Unassembled WGS sequence"/>
</dbReference>
<evidence type="ECO:0000313" key="1">
    <source>
        <dbReference type="EMBL" id="KAE8760446.1"/>
    </source>
</evidence>
<gene>
    <name evidence="1" type="ORF">FSO04_07870</name>
</gene>